<evidence type="ECO:0000256" key="1">
    <source>
        <dbReference type="SAM" id="MobiDB-lite"/>
    </source>
</evidence>
<dbReference type="RefSeq" id="XP_031572621.1">
    <property type="nucleotide sequence ID" value="XM_031716761.1"/>
</dbReference>
<keyword evidence="2" id="KW-1185">Reference proteome</keyword>
<proteinExistence type="predicted"/>
<dbReference type="OrthoDB" id="10285131at2759"/>
<dbReference type="RefSeq" id="XP_031572618.1">
    <property type="nucleotide sequence ID" value="XM_031716758.1"/>
</dbReference>
<evidence type="ECO:0000313" key="4">
    <source>
        <dbReference type="RefSeq" id="XP_031572618.1"/>
    </source>
</evidence>
<dbReference type="KEGG" id="aten:116306679"/>
<accession>A0A6P8J3M2</accession>
<evidence type="ECO:0000313" key="6">
    <source>
        <dbReference type="RefSeq" id="XP_031572621.1"/>
    </source>
</evidence>
<evidence type="ECO:0000313" key="3">
    <source>
        <dbReference type="RefSeq" id="XP_031572617.1"/>
    </source>
</evidence>
<feature type="compositionally biased region" description="Basic and acidic residues" evidence="1">
    <location>
        <begin position="136"/>
        <end position="152"/>
    </location>
</feature>
<reference evidence="3 4" key="1">
    <citation type="submission" date="2025-04" db="UniProtKB">
        <authorList>
            <consortium name="RefSeq"/>
        </authorList>
    </citation>
    <scope>IDENTIFICATION</scope>
    <source>
        <tissue evidence="3 4">Tentacle</tissue>
    </source>
</reference>
<protein>
    <submittedName>
        <fullName evidence="3 4">Uncharacterized protein LOC116306679</fullName>
    </submittedName>
</protein>
<feature type="compositionally biased region" description="Polar residues" evidence="1">
    <location>
        <begin position="94"/>
        <end position="109"/>
    </location>
</feature>
<dbReference type="RefSeq" id="XP_031572617.1">
    <property type="nucleotide sequence ID" value="XM_031716757.1"/>
</dbReference>
<feature type="compositionally biased region" description="Basic and acidic residues" evidence="1">
    <location>
        <begin position="49"/>
        <end position="63"/>
    </location>
</feature>
<sequence>MMRLKSQSLPETENTKVEFGLVAEGNLNSLNPNRLSMQRSNSALPQSSKEMRTAGKNAEEKKAKAGKRWKVLRLLTLVAKRNKNGRKRTDSTKTIDASEDSFSPLNDQEFSFDGASSVKEITITKPEEDRDQESESNVKRQESTSSDKRIMWDEESIVESPSRKISEGQYMISNTALATAVGKWKESIRPNAPELYESGKGVPRRLGVCEELEKAVVNDGTSLHELRKDLTVYLTLDELGML</sequence>
<dbReference type="Proteomes" id="UP000515163">
    <property type="component" value="Unplaced"/>
</dbReference>
<gene>
    <name evidence="3 4 5 6" type="primary">LOC116306679</name>
</gene>
<organism evidence="2 4">
    <name type="scientific">Actinia tenebrosa</name>
    <name type="common">Australian red waratah sea anemone</name>
    <dbReference type="NCBI Taxonomy" id="6105"/>
    <lineage>
        <taxon>Eukaryota</taxon>
        <taxon>Metazoa</taxon>
        <taxon>Cnidaria</taxon>
        <taxon>Anthozoa</taxon>
        <taxon>Hexacorallia</taxon>
        <taxon>Actiniaria</taxon>
        <taxon>Actiniidae</taxon>
        <taxon>Actinia</taxon>
    </lineage>
</organism>
<name>A0A6P8J3M2_ACTTE</name>
<feature type="compositionally biased region" description="Polar residues" evidence="1">
    <location>
        <begin position="29"/>
        <end position="48"/>
    </location>
</feature>
<dbReference type="AlphaFoldDB" id="A0A6P8J3M2"/>
<dbReference type="RefSeq" id="XP_031572620.1">
    <property type="nucleotide sequence ID" value="XM_031716760.1"/>
</dbReference>
<evidence type="ECO:0000313" key="2">
    <source>
        <dbReference type="Proteomes" id="UP000515163"/>
    </source>
</evidence>
<feature type="region of interest" description="Disordered" evidence="1">
    <location>
        <begin position="29"/>
        <end position="66"/>
    </location>
</feature>
<evidence type="ECO:0000313" key="5">
    <source>
        <dbReference type="RefSeq" id="XP_031572620.1"/>
    </source>
</evidence>
<feature type="region of interest" description="Disordered" evidence="1">
    <location>
        <begin position="83"/>
        <end position="153"/>
    </location>
</feature>
<dbReference type="GeneID" id="116306679"/>